<evidence type="ECO:0000313" key="2">
    <source>
        <dbReference type="EMBL" id="MBC8590472.1"/>
    </source>
</evidence>
<accession>A0A926IHB0</accession>
<gene>
    <name evidence="2" type="ORF">H8689_04935</name>
</gene>
<comment type="caution">
    <text evidence="2">The sequence shown here is derived from an EMBL/GenBank/DDBJ whole genome shotgun (WGS) entry which is preliminary data.</text>
</comment>
<sequence length="148" mass="17073">MDVLKLIDEIEDILEESSTVPFSKKVMVDVDEILDILKEVRIRLPDEIKQAAWIKEEKQRILAEAQKDADNILNEAEYRLEELIDNEGIMKAANERAEEIISKAQENAKEIRLGAMEYADSLLLETQEHLKNTISLLNDNRKELRGIN</sequence>
<feature type="coiled-coil region" evidence="1">
    <location>
        <begin position="55"/>
        <end position="114"/>
    </location>
</feature>
<protein>
    <submittedName>
        <fullName evidence="2">ATPase</fullName>
    </submittedName>
</protein>
<proteinExistence type="predicted"/>
<dbReference type="RefSeq" id="WP_249323314.1">
    <property type="nucleotide sequence ID" value="NZ_JACRTK010000002.1"/>
</dbReference>
<dbReference type="AlphaFoldDB" id="A0A926IHB0"/>
<evidence type="ECO:0000256" key="1">
    <source>
        <dbReference type="SAM" id="Coils"/>
    </source>
</evidence>
<organism evidence="2 3">
    <name type="scientific">Wansuia hejianensis</name>
    <dbReference type="NCBI Taxonomy" id="2763667"/>
    <lineage>
        <taxon>Bacteria</taxon>
        <taxon>Bacillati</taxon>
        <taxon>Bacillota</taxon>
        <taxon>Clostridia</taxon>
        <taxon>Lachnospirales</taxon>
        <taxon>Lachnospiraceae</taxon>
        <taxon>Wansuia</taxon>
    </lineage>
</organism>
<dbReference type="EMBL" id="JACRTK010000002">
    <property type="protein sequence ID" value="MBC8590472.1"/>
    <property type="molecule type" value="Genomic_DNA"/>
</dbReference>
<name>A0A926IHB0_9FIRM</name>
<evidence type="ECO:0000313" key="3">
    <source>
        <dbReference type="Proteomes" id="UP000601522"/>
    </source>
</evidence>
<reference evidence="2 3" key="1">
    <citation type="submission" date="2020-08" db="EMBL/GenBank/DDBJ databases">
        <title>Genome public.</title>
        <authorList>
            <person name="Liu C."/>
            <person name="Sun Q."/>
        </authorList>
    </citation>
    <scope>NUCLEOTIDE SEQUENCE [LARGE SCALE GENOMIC DNA]</scope>
    <source>
        <strain evidence="2 3">NSJ-26</strain>
    </source>
</reference>
<dbReference type="Proteomes" id="UP000601522">
    <property type="component" value="Unassembled WGS sequence"/>
</dbReference>
<keyword evidence="1" id="KW-0175">Coiled coil</keyword>
<keyword evidence="3" id="KW-1185">Reference proteome</keyword>